<feature type="transmembrane region" description="Helical" evidence="7">
    <location>
        <begin position="214"/>
        <end position="236"/>
    </location>
</feature>
<reference evidence="10" key="1">
    <citation type="submission" date="2022-10" db="EMBL/GenBank/DDBJ databases">
        <title>Culturing micro-colonial fungi from biological soil crusts in the Mojave desert and describing Neophaeococcomyces mojavensis, and introducing the new genera and species Taxawa tesnikishii.</title>
        <authorList>
            <person name="Kurbessoian T."/>
            <person name="Stajich J.E."/>
        </authorList>
    </citation>
    <scope>NUCLEOTIDE SEQUENCE</scope>
    <source>
        <strain evidence="10">TK_41</strain>
    </source>
</reference>
<dbReference type="PANTHER" id="PTHR47797:SF3">
    <property type="entry name" value="CYTOCHROME B561 DOMAIN-CONTAINING PROTEIN"/>
    <property type="match status" value="1"/>
</dbReference>
<dbReference type="SMART" id="SM00665">
    <property type="entry name" value="B561"/>
    <property type="match status" value="1"/>
</dbReference>
<organism evidence="10 11">
    <name type="scientific">Cladophialophora chaetospira</name>
    <dbReference type="NCBI Taxonomy" id="386627"/>
    <lineage>
        <taxon>Eukaryota</taxon>
        <taxon>Fungi</taxon>
        <taxon>Dikarya</taxon>
        <taxon>Ascomycota</taxon>
        <taxon>Pezizomycotina</taxon>
        <taxon>Eurotiomycetes</taxon>
        <taxon>Chaetothyriomycetidae</taxon>
        <taxon>Chaetothyriales</taxon>
        <taxon>Herpotrichiellaceae</taxon>
        <taxon>Cladophialophora</taxon>
    </lineage>
</organism>
<dbReference type="Pfam" id="PF03188">
    <property type="entry name" value="Cytochrom_B561"/>
    <property type="match status" value="1"/>
</dbReference>
<keyword evidence="11" id="KW-1185">Reference proteome</keyword>
<evidence type="ECO:0000313" key="10">
    <source>
        <dbReference type="EMBL" id="KAJ9606481.1"/>
    </source>
</evidence>
<dbReference type="AlphaFoldDB" id="A0AA38X4A9"/>
<keyword evidence="3 7" id="KW-0812">Transmembrane</keyword>
<feature type="transmembrane region" description="Helical" evidence="7">
    <location>
        <begin position="347"/>
        <end position="367"/>
    </location>
</feature>
<dbReference type="Gene3D" id="2.60.40.1210">
    <property type="entry name" value="Cellobiose dehydrogenase, cytochrome domain"/>
    <property type="match status" value="1"/>
</dbReference>
<evidence type="ECO:0000313" key="11">
    <source>
        <dbReference type="Proteomes" id="UP001172673"/>
    </source>
</evidence>
<dbReference type="CDD" id="cd08760">
    <property type="entry name" value="Cyt_b561_FRRS1_like"/>
    <property type="match status" value="1"/>
</dbReference>
<dbReference type="SUPFAM" id="SSF49344">
    <property type="entry name" value="CBD9-like"/>
    <property type="match status" value="1"/>
</dbReference>
<dbReference type="InterPro" id="IPR015920">
    <property type="entry name" value="Cellobiose_DH-like_cyt"/>
</dbReference>
<dbReference type="Pfam" id="PF16010">
    <property type="entry name" value="CDH-cyt"/>
    <property type="match status" value="1"/>
</dbReference>
<dbReference type="EMBL" id="JAPDRK010000014">
    <property type="protein sequence ID" value="KAJ9606481.1"/>
    <property type="molecule type" value="Genomic_DNA"/>
</dbReference>
<feature type="transmembrane region" description="Helical" evidence="7">
    <location>
        <begin position="284"/>
        <end position="302"/>
    </location>
</feature>
<keyword evidence="5 7" id="KW-1133">Transmembrane helix</keyword>
<dbReference type="GO" id="GO:0016020">
    <property type="term" value="C:membrane"/>
    <property type="evidence" value="ECO:0007669"/>
    <property type="project" value="UniProtKB-SubCell"/>
</dbReference>
<feature type="transmembrane region" description="Helical" evidence="7">
    <location>
        <begin position="248"/>
        <end position="272"/>
    </location>
</feature>
<gene>
    <name evidence="10" type="ORF">H2200_009442</name>
</gene>
<dbReference type="CDD" id="cd09630">
    <property type="entry name" value="CDH_like_cytochrome"/>
    <property type="match status" value="1"/>
</dbReference>
<proteinExistence type="predicted"/>
<feature type="chain" id="PRO_5041373338" description="Cytochrome b561 domain-containing protein" evidence="8">
    <location>
        <begin position="25"/>
        <end position="393"/>
    </location>
</feature>
<dbReference type="PANTHER" id="PTHR47797">
    <property type="entry name" value="DEHYDROGENASE, PUTATIVE (AFU_ORTHOLOGUE AFUA_8G05805)-RELATED"/>
    <property type="match status" value="1"/>
</dbReference>
<keyword evidence="2" id="KW-0813">Transport</keyword>
<evidence type="ECO:0000259" key="9">
    <source>
        <dbReference type="SMART" id="SM00665"/>
    </source>
</evidence>
<comment type="subcellular location">
    <subcellularLocation>
        <location evidence="1">Membrane</location>
    </subcellularLocation>
</comment>
<evidence type="ECO:0000256" key="6">
    <source>
        <dbReference type="ARBA" id="ARBA00023136"/>
    </source>
</evidence>
<keyword evidence="4" id="KW-0249">Electron transport</keyword>
<dbReference type="InterPro" id="IPR006593">
    <property type="entry name" value="Cyt_b561/ferric_Rdtase_TM"/>
</dbReference>
<evidence type="ECO:0000256" key="7">
    <source>
        <dbReference type="SAM" id="Phobius"/>
    </source>
</evidence>
<evidence type="ECO:0000256" key="1">
    <source>
        <dbReference type="ARBA" id="ARBA00004370"/>
    </source>
</evidence>
<evidence type="ECO:0000256" key="8">
    <source>
        <dbReference type="SAM" id="SignalP"/>
    </source>
</evidence>
<feature type="signal peptide" evidence="8">
    <location>
        <begin position="1"/>
        <end position="24"/>
    </location>
</feature>
<name>A0AA38X4A9_9EURO</name>
<protein>
    <recommendedName>
        <fullName evidence="9">Cytochrome b561 domain-containing protein</fullName>
    </recommendedName>
</protein>
<sequence>MGFPLPHGFFAFFAFLLLATSTLGNQIQFYQKSEHFGVAITSTEDAGNADFLVQLSAPISYGWAALGTGDKMDKSLMFILYPSRHEDDVVLSVRSTGGHDTPDPVSGINATLLSSTVEAGIMTATIQWHQSTGHKYHTIDVARSKQAWIWAVGPQNEAVEDAGSVDAGIEQHSHYGVFFADMPAAQNDEPTLPKIAGTSSLHAKGQPEYYHGLVYAHATLLGAAFVLVFPLGVIALRWNWPFAFKGHWILQAVASVAAYLGAILAIVLSVVGIEYSDFTEGHQILGLIVVGLVSLQLLLGYLHHQQYKKQGRRSVSSYFHIGLGRVLIYAGMVNAVLGALLSDETGAAAAVGAVAAVLAAAMEFMAFRHRRRIRGLDVVASKSSSDIALNSRS</sequence>
<dbReference type="Proteomes" id="UP001172673">
    <property type="component" value="Unassembled WGS sequence"/>
</dbReference>
<evidence type="ECO:0000256" key="3">
    <source>
        <dbReference type="ARBA" id="ARBA00022692"/>
    </source>
</evidence>
<accession>A0AA38X4A9</accession>
<comment type="caution">
    <text evidence="10">The sequence shown here is derived from an EMBL/GenBank/DDBJ whole genome shotgun (WGS) entry which is preliminary data.</text>
</comment>
<dbReference type="Gene3D" id="1.20.120.1770">
    <property type="match status" value="1"/>
</dbReference>
<evidence type="ECO:0000256" key="5">
    <source>
        <dbReference type="ARBA" id="ARBA00022989"/>
    </source>
</evidence>
<keyword evidence="8" id="KW-0732">Signal</keyword>
<feature type="transmembrane region" description="Helical" evidence="7">
    <location>
        <begin position="323"/>
        <end position="341"/>
    </location>
</feature>
<evidence type="ECO:0000256" key="2">
    <source>
        <dbReference type="ARBA" id="ARBA00022448"/>
    </source>
</evidence>
<evidence type="ECO:0000256" key="4">
    <source>
        <dbReference type="ARBA" id="ARBA00022982"/>
    </source>
</evidence>
<keyword evidence="6 7" id="KW-0472">Membrane</keyword>
<feature type="domain" description="Cytochrome b561" evidence="9">
    <location>
        <begin position="216"/>
        <end position="339"/>
    </location>
</feature>